<dbReference type="EMBL" id="CM031832">
    <property type="protein sequence ID" value="KAG6701496.1"/>
    <property type="molecule type" value="Genomic_DNA"/>
</dbReference>
<accession>A0A922JAY6</accession>
<dbReference type="Proteomes" id="UP000811246">
    <property type="component" value="Chromosome 8"/>
</dbReference>
<feature type="region of interest" description="Disordered" evidence="1">
    <location>
        <begin position="44"/>
        <end position="184"/>
    </location>
</feature>
<evidence type="ECO:0000313" key="3">
    <source>
        <dbReference type="Proteomes" id="UP000811246"/>
    </source>
</evidence>
<sequence length="184" mass="19765">MDQREHQMQSLSICQRLFYFILKSFASQAFKIVTLGPPLNPGSPQVPISSAAHDGAGSKSDHPTAQGRRPCEAALSGAKAELEQGNASGNLGPFGPHGREFPPVQDVVSSVNSGKRSEKEEEGMSSAAVAQPKAPKKMVSTNDLVEEISTPKKNKKMNKNTKNLTSLEREEDDPKPLRSIEGGV</sequence>
<protein>
    <submittedName>
        <fullName evidence="2">Uncharacterized protein</fullName>
    </submittedName>
</protein>
<name>A0A922JAY6_CARIL</name>
<evidence type="ECO:0000256" key="1">
    <source>
        <dbReference type="SAM" id="MobiDB-lite"/>
    </source>
</evidence>
<gene>
    <name evidence="2" type="ORF">I3842_08G167900</name>
</gene>
<comment type="caution">
    <text evidence="2">The sequence shown here is derived from an EMBL/GenBank/DDBJ whole genome shotgun (WGS) entry which is preliminary data.</text>
</comment>
<organism evidence="2 3">
    <name type="scientific">Carya illinoinensis</name>
    <name type="common">Pecan</name>
    <dbReference type="NCBI Taxonomy" id="32201"/>
    <lineage>
        <taxon>Eukaryota</taxon>
        <taxon>Viridiplantae</taxon>
        <taxon>Streptophyta</taxon>
        <taxon>Embryophyta</taxon>
        <taxon>Tracheophyta</taxon>
        <taxon>Spermatophyta</taxon>
        <taxon>Magnoliopsida</taxon>
        <taxon>eudicotyledons</taxon>
        <taxon>Gunneridae</taxon>
        <taxon>Pentapetalae</taxon>
        <taxon>rosids</taxon>
        <taxon>fabids</taxon>
        <taxon>Fagales</taxon>
        <taxon>Juglandaceae</taxon>
        <taxon>Carya</taxon>
    </lineage>
</organism>
<dbReference type="AlphaFoldDB" id="A0A922JAY6"/>
<proteinExistence type="predicted"/>
<evidence type="ECO:0000313" key="2">
    <source>
        <dbReference type="EMBL" id="KAG6701496.1"/>
    </source>
</evidence>
<reference evidence="2" key="1">
    <citation type="submission" date="2021-01" db="EMBL/GenBank/DDBJ databases">
        <authorList>
            <person name="Lovell J.T."/>
            <person name="Bentley N."/>
            <person name="Bhattarai G."/>
            <person name="Jenkins J.W."/>
            <person name="Sreedasyam A."/>
            <person name="Alarcon Y."/>
            <person name="Bock C."/>
            <person name="Boston L."/>
            <person name="Carlson J."/>
            <person name="Cervantes K."/>
            <person name="Clermont K."/>
            <person name="Krom N."/>
            <person name="Kubenka K."/>
            <person name="Mamidi S."/>
            <person name="Mattison C."/>
            <person name="Monteros M."/>
            <person name="Pisani C."/>
            <person name="Plott C."/>
            <person name="Rajasekar S."/>
            <person name="Rhein H.S."/>
            <person name="Rohla C."/>
            <person name="Song M."/>
            <person name="Hilaire R.S."/>
            <person name="Shu S."/>
            <person name="Wells L."/>
            <person name="Wang X."/>
            <person name="Webber J."/>
            <person name="Heerema R.J."/>
            <person name="Klein P."/>
            <person name="Conner P."/>
            <person name="Grauke L."/>
            <person name="Grimwood J."/>
            <person name="Schmutz J."/>
            <person name="Randall J.J."/>
        </authorList>
    </citation>
    <scope>NUCLEOTIDE SEQUENCE</scope>
    <source>
        <tissue evidence="2">Leaf</tissue>
    </source>
</reference>